<dbReference type="PANTHER" id="PTHR36151">
    <property type="entry name" value="BLR2777 PROTEIN"/>
    <property type="match status" value="1"/>
</dbReference>
<evidence type="ECO:0000259" key="2">
    <source>
        <dbReference type="Pfam" id="PF09995"/>
    </source>
</evidence>
<gene>
    <name evidence="3" type="ORF">FHX42_003670</name>
</gene>
<dbReference type="Proteomes" id="UP000569329">
    <property type="component" value="Unassembled WGS sequence"/>
</dbReference>
<accession>A0A839DXT0</accession>
<dbReference type="RefSeq" id="WP_220480513.1">
    <property type="nucleotide sequence ID" value="NZ_JACGWZ010000005.1"/>
</dbReference>
<dbReference type="PANTHER" id="PTHR36151:SF3">
    <property type="entry name" value="ER-BOUND OXYGENASE MPAB_MPAB'_RUBBER OXYGENASE CATALYTIC DOMAIN-CONTAINING PROTEIN"/>
    <property type="match status" value="1"/>
</dbReference>
<evidence type="ECO:0000313" key="3">
    <source>
        <dbReference type="EMBL" id="MBA8826294.1"/>
    </source>
</evidence>
<dbReference type="InterPro" id="IPR018713">
    <property type="entry name" value="MPAB/Lcp_cat_dom"/>
</dbReference>
<keyword evidence="1" id="KW-0472">Membrane</keyword>
<protein>
    <submittedName>
        <fullName evidence="3">Uncharacterized protein (DUF2236 family)</fullName>
    </submittedName>
</protein>
<comment type="caution">
    <text evidence="3">The sequence shown here is derived from an EMBL/GenBank/DDBJ whole genome shotgun (WGS) entry which is preliminary data.</text>
</comment>
<keyword evidence="1" id="KW-1133">Transmembrane helix</keyword>
<keyword evidence="4" id="KW-1185">Reference proteome</keyword>
<keyword evidence="1" id="KW-0812">Transmembrane</keyword>
<evidence type="ECO:0000313" key="4">
    <source>
        <dbReference type="Proteomes" id="UP000569329"/>
    </source>
</evidence>
<name>A0A839DXT0_9PSEU</name>
<dbReference type="AlphaFoldDB" id="A0A839DXT0"/>
<organism evidence="3 4">
    <name type="scientific">Halosaccharopolyspora lacisalsi</name>
    <dbReference type="NCBI Taxonomy" id="1000566"/>
    <lineage>
        <taxon>Bacteria</taxon>
        <taxon>Bacillati</taxon>
        <taxon>Actinomycetota</taxon>
        <taxon>Actinomycetes</taxon>
        <taxon>Pseudonocardiales</taxon>
        <taxon>Pseudonocardiaceae</taxon>
        <taxon>Halosaccharopolyspora</taxon>
    </lineage>
</organism>
<sequence>MTATADRSFRRPGSDDGLFGPDSVTWRIHTDPAMWIAAFSALALQSLHPRTMWGTYQNSALFRRREALARLFRTADFVATRTFGSSEEVRETGARVRRIHAAITGVDERTGERFPVDDAENLLWVHCAEVYPYLLVARACGICRTDAEADAYLDEQRRSAALVGLDPERVPGSVAEMTEYFRRMRPELRLTTSARRGILMWLNTPAPRRLAALRLVYPFLGMLGIGLLPGWARRLYALSGEGAAGRALEAVMVRVARVTRAVMVRLPERYTGTAEQVRRIRRAKRIMRERRN</sequence>
<feature type="transmembrane region" description="Helical" evidence="1">
    <location>
        <begin position="215"/>
        <end position="232"/>
    </location>
</feature>
<dbReference type="GO" id="GO:0016491">
    <property type="term" value="F:oxidoreductase activity"/>
    <property type="evidence" value="ECO:0007669"/>
    <property type="project" value="InterPro"/>
</dbReference>
<feature type="domain" description="ER-bound oxygenase mpaB/mpaB'/Rubber oxygenase catalytic" evidence="2">
    <location>
        <begin position="26"/>
        <end position="257"/>
    </location>
</feature>
<reference evidence="3 4" key="1">
    <citation type="submission" date="2020-07" db="EMBL/GenBank/DDBJ databases">
        <title>Sequencing the genomes of 1000 actinobacteria strains.</title>
        <authorList>
            <person name="Klenk H.-P."/>
        </authorList>
    </citation>
    <scope>NUCLEOTIDE SEQUENCE [LARGE SCALE GENOMIC DNA]</scope>
    <source>
        <strain evidence="3 4">DSM 45975</strain>
    </source>
</reference>
<dbReference type="EMBL" id="JACGWZ010000005">
    <property type="protein sequence ID" value="MBA8826294.1"/>
    <property type="molecule type" value="Genomic_DNA"/>
</dbReference>
<proteinExistence type="predicted"/>
<dbReference type="Pfam" id="PF09995">
    <property type="entry name" value="MPAB_Lcp_cat"/>
    <property type="match status" value="1"/>
</dbReference>
<evidence type="ECO:0000256" key="1">
    <source>
        <dbReference type="SAM" id="Phobius"/>
    </source>
</evidence>